<protein>
    <submittedName>
        <fullName evidence="9">Protein yipf</fullName>
    </submittedName>
</protein>
<accession>A0AAV4AI17</accession>
<dbReference type="GO" id="GO:0016192">
    <property type="term" value="P:vesicle-mediated transport"/>
    <property type="evidence" value="ECO:0007669"/>
    <property type="project" value="InterPro"/>
</dbReference>
<gene>
    <name evidence="9" type="ORF">PoB_003731600</name>
</gene>
<dbReference type="EMBL" id="BLXT01004211">
    <property type="protein sequence ID" value="GFO10811.1"/>
    <property type="molecule type" value="Genomic_DNA"/>
</dbReference>
<feature type="domain" description="Yip1" evidence="8">
    <location>
        <begin position="103"/>
        <end position="269"/>
    </location>
</feature>
<feature type="compositionally biased region" description="Polar residues" evidence="6">
    <location>
        <begin position="39"/>
        <end position="49"/>
    </location>
</feature>
<dbReference type="PANTHER" id="PTHR12822">
    <property type="entry name" value="PROTEIN YIPF"/>
    <property type="match status" value="1"/>
</dbReference>
<sequence>MASSTTIDVDDFGNDIKEAGMESLNFQEIPHDTPDSPEKGQTTHFTRFPNSAADSDDEADDKEKLIKDEKSGTSSFWTFAYYQQFFDVETAQVGQRIVGSMVPKPGSNYLIHQIRPNPDLYGPFWICTTLVFTTAIAGNLANYFSMAGKAYHWQYDFHKVTFAATAIFSYWWLVPLILWGVLWWRGSQAKFSFLEMLCVYGYSLAIYVPISILWAIQVPWLQWSLVMVGAALSGSVLLLTFWPAIKEDSQKIAIGLMVFIFIMHAALAAGFVLYFFYVPTSATQASTVAPSPAPVPVNKTVQAAPSFPKSPAIENGNLNSGRDRNSISSNQPGPGQLQQKSGSGTSEAVVKPLSKTSSTGSNGGGGTGSNMAQVPAQGEAVPQQPTNAVSGQRGVGVPVVQGNQSNLGKNAPAEGQPPASSVGQGQQGVERVQPQSSLPLGQGSKRSLMPGPALENQRVPLKPQRALSGGGRGHG</sequence>
<evidence type="ECO:0000313" key="9">
    <source>
        <dbReference type="EMBL" id="GFO10811.1"/>
    </source>
</evidence>
<organism evidence="9 10">
    <name type="scientific">Plakobranchus ocellatus</name>
    <dbReference type="NCBI Taxonomy" id="259542"/>
    <lineage>
        <taxon>Eukaryota</taxon>
        <taxon>Metazoa</taxon>
        <taxon>Spiralia</taxon>
        <taxon>Lophotrochozoa</taxon>
        <taxon>Mollusca</taxon>
        <taxon>Gastropoda</taxon>
        <taxon>Heterobranchia</taxon>
        <taxon>Euthyneura</taxon>
        <taxon>Panpulmonata</taxon>
        <taxon>Sacoglossa</taxon>
        <taxon>Placobranchoidea</taxon>
        <taxon>Plakobranchidae</taxon>
        <taxon>Plakobranchus</taxon>
    </lineage>
</organism>
<keyword evidence="3 7" id="KW-0812">Transmembrane</keyword>
<evidence type="ECO:0000256" key="6">
    <source>
        <dbReference type="SAM" id="MobiDB-lite"/>
    </source>
</evidence>
<evidence type="ECO:0000313" key="10">
    <source>
        <dbReference type="Proteomes" id="UP000735302"/>
    </source>
</evidence>
<keyword evidence="4 7" id="KW-1133">Transmembrane helix</keyword>
<comment type="caution">
    <text evidence="9">The sequence shown here is derived from an EMBL/GenBank/DDBJ whole genome shotgun (WGS) entry which is preliminary data.</text>
</comment>
<feature type="compositionally biased region" description="Polar residues" evidence="6">
    <location>
        <begin position="316"/>
        <end position="346"/>
    </location>
</feature>
<feature type="region of interest" description="Disordered" evidence="6">
    <location>
        <begin position="300"/>
        <end position="475"/>
    </location>
</feature>
<feature type="transmembrane region" description="Helical" evidence="7">
    <location>
        <begin position="120"/>
        <end position="141"/>
    </location>
</feature>
<evidence type="ECO:0000256" key="4">
    <source>
        <dbReference type="ARBA" id="ARBA00022989"/>
    </source>
</evidence>
<comment type="similarity">
    <text evidence="2">Belongs to the YIP1 family.</text>
</comment>
<dbReference type="InterPro" id="IPR006977">
    <property type="entry name" value="Yip1_dom"/>
</dbReference>
<comment type="subcellular location">
    <subcellularLocation>
        <location evidence="1">Membrane</location>
        <topology evidence="1">Multi-pass membrane protein</topology>
    </subcellularLocation>
</comment>
<feature type="compositionally biased region" description="Low complexity" evidence="6">
    <location>
        <begin position="389"/>
        <end position="404"/>
    </location>
</feature>
<dbReference type="GO" id="GO:0005794">
    <property type="term" value="C:Golgi apparatus"/>
    <property type="evidence" value="ECO:0007669"/>
    <property type="project" value="InterPro"/>
</dbReference>
<evidence type="ECO:0000256" key="5">
    <source>
        <dbReference type="ARBA" id="ARBA00023136"/>
    </source>
</evidence>
<dbReference type="PANTHER" id="PTHR12822:SF2">
    <property type="entry name" value="PROTEIN YIPF"/>
    <property type="match status" value="1"/>
</dbReference>
<feature type="transmembrane region" description="Helical" evidence="7">
    <location>
        <begin position="254"/>
        <end position="277"/>
    </location>
</feature>
<dbReference type="InterPro" id="IPR039765">
    <property type="entry name" value="Yip5/YIPF1/YIPF2"/>
</dbReference>
<proteinExistence type="inferred from homology"/>
<feature type="transmembrane region" description="Helical" evidence="7">
    <location>
        <begin position="196"/>
        <end position="216"/>
    </location>
</feature>
<dbReference type="AlphaFoldDB" id="A0AAV4AI17"/>
<name>A0AAV4AI17_9GAST</name>
<reference evidence="9 10" key="1">
    <citation type="journal article" date="2021" name="Elife">
        <title>Chloroplast acquisition without the gene transfer in kleptoplastic sea slugs, Plakobranchus ocellatus.</title>
        <authorList>
            <person name="Maeda T."/>
            <person name="Takahashi S."/>
            <person name="Yoshida T."/>
            <person name="Shimamura S."/>
            <person name="Takaki Y."/>
            <person name="Nagai Y."/>
            <person name="Toyoda A."/>
            <person name="Suzuki Y."/>
            <person name="Arimoto A."/>
            <person name="Ishii H."/>
            <person name="Satoh N."/>
            <person name="Nishiyama T."/>
            <person name="Hasebe M."/>
            <person name="Maruyama T."/>
            <person name="Minagawa J."/>
            <person name="Obokata J."/>
            <person name="Shigenobu S."/>
        </authorList>
    </citation>
    <scope>NUCLEOTIDE SEQUENCE [LARGE SCALE GENOMIC DNA]</scope>
</reference>
<feature type="compositionally biased region" description="Low complexity" evidence="6">
    <location>
        <begin position="416"/>
        <end position="435"/>
    </location>
</feature>
<evidence type="ECO:0000259" key="8">
    <source>
        <dbReference type="Pfam" id="PF04893"/>
    </source>
</evidence>
<evidence type="ECO:0000256" key="1">
    <source>
        <dbReference type="ARBA" id="ARBA00004141"/>
    </source>
</evidence>
<dbReference type="GO" id="GO:0031267">
    <property type="term" value="F:small GTPase binding"/>
    <property type="evidence" value="ECO:0007669"/>
    <property type="project" value="InterPro"/>
</dbReference>
<feature type="region of interest" description="Disordered" evidence="6">
    <location>
        <begin position="19"/>
        <end position="64"/>
    </location>
</feature>
<dbReference type="GO" id="GO:0016020">
    <property type="term" value="C:membrane"/>
    <property type="evidence" value="ECO:0007669"/>
    <property type="project" value="UniProtKB-SubCell"/>
</dbReference>
<dbReference type="Proteomes" id="UP000735302">
    <property type="component" value="Unassembled WGS sequence"/>
</dbReference>
<feature type="compositionally biased region" description="Basic and acidic residues" evidence="6">
    <location>
        <begin position="29"/>
        <end position="38"/>
    </location>
</feature>
<evidence type="ECO:0000256" key="3">
    <source>
        <dbReference type="ARBA" id="ARBA00022692"/>
    </source>
</evidence>
<feature type="transmembrane region" description="Helical" evidence="7">
    <location>
        <begin position="161"/>
        <end position="184"/>
    </location>
</feature>
<evidence type="ECO:0000256" key="7">
    <source>
        <dbReference type="SAM" id="Phobius"/>
    </source>
</evidence>
<feature type="transmembrane region" description="Helical" evidence="7">
    <location>
        <begin position="222"/>
        <end position="242"/>
    </location>
</feature>
<evidence type="ECO:0000256" key="2">
    <source>
        <dbReference type="ARBA" id="ARBA00010596"/>
    </source>
</evidence>
<keyword evidence="10" id="KW-1185">Reference proteome</keyword>
<dbReference type="Pfam" id="PF04893">
    <property type="entry name" value="Yip1"/>
    <property type="match status" value="1"/>
</dbReference>
<keyword evidence="5 7" id="KW-0472">Membrane</keyword>